<feature type="compositionally biased region" description="Basic and acidic residues" evidence="1">
    <location>
        <begin position="84"/>
        <end position="96"/>
    </location>
</feature>
<evidence type="ECO:0000313" key="3">
    <source>
        <dbReference type="EMBL" id="KAG0557895.1"/>
    </source>
</evidence>
<protein>
    <recommendedName>
        <fullName evidence="2">Thioredoxin domain-containing protein</fullName>
    </recommendedName>
</protein>
<dbReference type="AlphaFoldDB" id="A0A8T0GH17"/>
<dbReference type="SUPFAM" id="SSF52833">
    <property type="entry name" value="Thioredoxin-like"/>
    <property type="match status" value="1"/>
</dbReference>
<feature type="compositionally biased region" description="Basic and acidic residues" evidence="1">
    <location>
        <begin position="49"/>
        <end position="64"/>
    </location>
</feature>
<feature type="region of interest" description="Disordered" evidence="1">
    <location>
        <begin position="1"/>
        <end position="140"/>
    </location>
</feature>
<sequence>MSMWDYNEEGDPYPPNDSRQYRNPYASHSDSSDYHGGYAGHQSHSGHNHSHDGHHGHDHVEHDNPYSYHGQRSEGSSSRQNYGSRHESYAGHGDHQGHRHASHGNYGHDHGHESYVSPSHSSNNIQSSITQSTHHGRGQQNYDMSVGYEIRQEHQPPPPISSGHGHEVGNRDLFTSDSVVNLTLDEIDALARTHRSRSWLVVLYAPWCRFCQAMEPNFERVAHHLEQSNVYVGRFRADGDYKEYAKRYLQLEHFPTVLFFPKNSSNIVKYQSENREVDALLGFVHAFE</sequence>
<dbReference type="GO" id="GO:0005783">
    <property type="term" value="C:endoplasmic reticulum"/>
    <property type="evidence" value="ECO:0007669"/>
    <property type="project" value="TreeGrafter"/>
</dbReference>
<feature type="region of interest" description="Disordered" evidence="1">
    <location>
        <begin position="152"/>
        <end position="171"/>
    </location>
</feature>
<feature type="compositionally biased region" description="Polar residues" evidence="1">
    <location>
        <begin position="73"/>
        <end position="83"/>
    </location>
</feature>
<dbReference type="PROSITE" id="PS51352">
    <property type="entry name" value="THIOREDOXIN_2"/>
    <property type="match status" value="1"/>
</dbReference>
<reference evidence="3 4" key="1">
    <citation type="submission" date="2020-06" db="EMBL/GenBank/DDBJ databases">
        <title>WGS assembly of Ceratodon purpureus strain R40.</title>
        <authorList>
            <person name="Carey S.B."/>
            <person name="Jenkins J."/>
            <person name="Shu S."/>
            <person name="Lovell J.T."/>
            <person name="Sreedasyam A."/>
            <person name="Maumus F."/>
            <person name="Tiley G.P."/>
            <person name="Fernandez-Pozo N."/>
            <person name="Barry K."/>
            <person name="Chen C."/>
            <person name="Wang M."/>
            <person name="Lipzen A."/>
            <person name="Daum C."/>
            <person name="Saski C.A."/>
            <person name="Payton A.C."/>
            <person name="Mcbreen J.C."/>
            <person name="Conrad R.E."/>
            <person name="Kollar L.M."/>
            <person name="Olsson S."/>
            <person name="Huttunen S."/>
            <person name="Landis J.B."/>
            <person name="Wickett N.J."/>
            <person name="Johnson M.G."/>
            <person name="Rensing S.A."/>
            <person name="Grimwood J."/>
            <person name="Schmutz J."/>
            <person name="Mcdaniel S.F."/>
        </authorList>
    </citation>
    <scope>NUCLEOTIDE SEQUENCE [LARGE SCALE GENOMIC DNA]</scope>
    <source>
        <strain evidence="3 4">R40</strain>
    </source>
</reference>
<dbReference type="Pfam" id="PF00085">
    <property type="entry name" value="Thioredoxin"/>
    <property type="match status" value="1"/>
</dbReference>
<keyword evidence="4" id="KW-1185">Reference proteome</keyword>
<evidence type="ECO:0000313" key="4">
    <source>
        <dbReference type="Proteomes" id="UP000822688"/>
    </source>
</evidence>
<dbReference type="PANTHER" id="PTHR45672:SF11">
    <property type="entry name" value="PROTEIN DISULFIDE-ISOMERASE C17H9.14C"/>
    <property type="match status" value="1"/>
</dbReference>
<dbReference type="InterPro" id="IPR036249">
    <property type="entry name" value="Thioredoxin-like_sf"/>
</dbReference>
<dbReference type="EMBL" id="CM026432">
    <property type="protein sequence ID" value="KAG0557895.1"/>
    <property type="molecule type" value="Genomic_DNA"/>
</dbReference>
<dbReference type="InterPro" id="IPR013766">
    <property type="entry name" value="Thioredoxin_domain"/>
</dbReference>
<dbReference type="GO" id="GO:0006457">
    <property type="term" value="P:protein folding"/>
    <property type="evidence" value="ECO:0007669"/>
    <property type="project" value="TreeGrafter"/>
</dbReference>
<feature type="compositionally biased region" description="Low complexity" evidence="1">
    <location>
        <begin position="117"/>
        <end position="133"/>
    </location>
</feature>
<gene>
    <name evidence="3" type="ORF">KC19_11G165100</name>
</gene>
<name>A0A8T0GH17_CERPU</name>
<dbReference type="Gene3D" id="3.40.30.10">
    <property type="entry name" value="Glutaredoxin"/>
    <property type="match status" value="1"/>
</dbReference>
<feature type="compositionally biased region" description="Acidic residues" evidence="1">
    <location>
        <begin position="1"/>
        <end position="11"/>
    </location>
</feature>
<dbReference type="Proteomes" id="UP000822688">
    <property type="component" value="Chromosome 11"/>
</dbReference>
<evidence type="ECO:0000259" key="2">
    <source>
        <dbReference type="PROSITE" id="PS51352"/>
    </source>
</evidence>
<evidence type="ECO:0000256" key="1">
    <source>
        <dbReference type="SAM" id="MobiDB-lite"/>
    </source>
</evidence>
<dbReference type="GO" id="GO:0003756">
    <property type="term" value="F:protein disulfide isomerase activity"/>
    <property type="evidence" value="ECO:0007669"/>
    <property type="project" value="TreeGrafter"/>
</dbReference>
<proteinExistence type="predicted"/>
<organism evidence="3 4">
    <name type="scientific">Ceratodon purpureus</name>
    <name type="common">Fire moss</name>
    <name type="synonym">Dicranum purpureum</name>
    <dbReference type="NCBI Taxonomy" id="3225"/>
    <lineage>
        <taxon>Eukaryota</taxon>
        <taxon>Viridiplantae</taxon>
        <taxon>Streptophyta</taxon>
        <taxon>Embryophyta</taxon>
        <taxon>Bryophyta</taxon>
        <taxon>Bryophytina</taxon>
        <taxon>Bryopsida</taxon>
        <taxon>Dicranidae</taxon>
        <taxon>Pseudoditrichales</taxon>
        <taxon>Ditrichaceae</taxon>
        <taxon>Ceratodon</taxon>
    </lineage>
</organism>
<accession>A0A8T0GH17</accession>
<dbReference type="InterPro" id="IPR051063">
    <property type="entry name" value="PDI"/>
</dbReference>
<comment type="caution">
    <text evidence="3">The sequence shown here is derived from an EMBL/GenBank/DDBJ whole genome shotgun (WGS) entry which is preliminary data.</text>
</comment>
<feature type="domain" description="Thioredoxin" evidence="2">
    <location>
        <begin position="144"/>
        <end position="288"/>
    </location>
</feature>
<dbReference type="PANTHER" id="PTHR45672">
    <property type="entry name" value="PROTEIN DISULFIDE-ISOMERASE C17H9.14C-RELATED"/>
    <property type="match status" value="1"/>
</dbReference>